<feature type="compositionally biased region" description="Basic and acidic residues" evidence="2">
    <location>
        <begin position="109"/>
        <end position="118"/>
    </location>
</feature>
<feature type="non-terminal residue" evidence="4">
    <location>
        <position position="618"/>
    </location>
</feature>
<proteinExistence type="predicted"/>
<feature type="compositionally biased region" description="Low complexity" evidence="2">
    <location>
        <begin position="171"/>
        <end position="181"/>
    </location>
</feature>
<feature type="region of interest" description="Disordered" evidence="2">
    <location>
        <begin position="425"/>
        <end position="445"/>
    </location>
</feature>
<feature type="domain" description="YSIRK Gram-positive signal peptide" evidence="3">
    <location>
        <begin position="16"/>
        <end position="41"/>
    </location>
</feature>
<accession>A0ABT6QEN6</accession>
<evidence type="ECO:0000313" key="4">
    <source>
        <dbReference type="EMBL" id="MDI2139942.1"/>
    </source>
</evidence>
<feature type="compositionally biased region" description="Polar residues" evidence="2">
    <location>
        <begin position="119"/>
        <end position="146"/>
    </location>
</feature>
<dbReference type="Pfam" id="PF04650">
    <property type="entry name" value="YSIRK_signal"/>
    <property type="match status" value="1"/>
</dbReference>
<feature type="compositionally biased region" description="Low complexity" evidence="2">
    <location>
        <begin position="80"/>
        <end position="100"/>
    </location>
</feature>
<organism evidence="4 5">
    <name type="scientific">Streptococcus hohhotensis</name>
    <dbReference type="NCBI Taxonomy" id="2866998"/>
    <lineage>
        <taxon>Bacteria</taxon>
        <taxon>Bacillati</taxon>
        <taxon>Bacillota</taxon>
        <taxon>Bacilli</taxon>
        <taxon>Lactobacillales</taxon>
        <taxon>Streptococcaceae</taxon>
        <taxon>Streptococcus</taxon>
        <taxon>Streptococcus mitis group</taxon>
    </lineage>
</organism>
<feature type="region of interest" description="Disordered" evidence="2">
    <location>
        <begin position="65"/>
        <end position="186"/>
    </location>
</feature>
<dbReference type="Proteomes" id="UP001156146">
    <property type="component" value="Unassembled WGS sequence"/>
</dbReference>
<keyword evidence="1" id="KW-0732">Signal</keyword>
<evidence type="ECO:0000259" key="3">
    <source>
        <dbReference type="Pfam" id="PF04650"/>
    </source>
</evidence>
<feature type="compositionally biased region" description="Polar residues" evidence="2">
    <location>
        <begin position="67"/>
        <end position="79"/>
    </location>
</feature>
<feature type="region of interest" description="Disordered" evidence="2">
    <location>
        <begin position="595"/>
        <end position="618"/>
    </location>
</feature>
<keyword evidence="5" id="KW-1185">Reference proteome</keyword>
<protein>
    <submittedName>
        <fullName evidence="4">YSIRK-type signal peptide-containing protein</fullName>
    </submittedName>
</protein>
<dbReference type="InterPro" id="IPR005877">
    <property type="entry name" value="YSIRK_signal_dom"/>
</dbReference>
<evidence type="ECO:0000256" key="1">
    <source>
        <dbReference type="ARBA" id="ARBA00022729"/>
    </source>
</evidence>
<dbReference type="NCBIfam" id="TIGR01168">
    <property type="entry name" value="YSIRK_signal"/>
    <property type="match status" value="1"/>
</dbReference>
<dbReference type="EMBL" id="JAIRCA020000016">
    <property type="protein sequence ID" value="MDI2139942.1"/>
    <property type="molecule type" value="Genomic_DNA"/>
</dbReference>
<feature type="compositionally biased region" description="Low complexity" evidence="2">
    <location>
        <begin position="147"/>
        <end position="160"/>
    </location>
</feature>
<name>A0ABT6QEN6_9STRE</name>
<feature type="compositionally biased region" description="Basic and acidic residues" evidence="2">
    <location>
        <begin position="425"/>
        <end position="439"/>
    </location>
</feature>
<sequence>MGKNHSMSRVERSRREKVTRYSVRKVSFGAASVAVAAFFMFLGNGAVYAAEPNVTATDPALAATPANNQLDENSGASDSTAPKAQADTTTPTPADATPAPVVSSTTSAIEEKSAEKNTEASSAEANSVENKQQTTVKAEEPSTTSVATTKPAEETATTESSKPKVRKRRAAAPASPATAADADTDANQVFEAPEDGASVDYLAAKLKALPETVENEKKLANIDQVGATKSINPGEVSELDEFGGWKAVNGGKFGVARKTDNGVFSIETVNTVRTQNGKDKTWLNESSFERSKNYALFLGLVRTKATEQEEVDDRSKYTQEGDYSNKGKGVTKYKGIEKTFKNYSPETGSDVTVSFYTGITGDIDGNKAGYKVEVIAKTDEGNETIIYNQSFYPQNEISDENKIVKKLNLGGDAVLETIRSKTEDKKNELTKKLGEDSNKRRLGTSHGTFTSKNISLASGVTEYTVRISAADNKKLGMGFQVPWRQYALPVVGTGFRVTQDTRKVAKDLAKKVYDELARQKEKDTKWSTPETKADYEEKLNKIKENLDITSTTANYKTVVEEALEKRKQLDEEQQIKNKAKEAVDAALAEKAKAIEANDKLTDAEKTAAKEEAKKAADE</sequence>
<evidence type="ECO:0000313" key="5">
    <source>
        <dbReference type="Proteomes" id="UP001156146"/>
    </source>
</evidence>
<reference evidence="4" key="1">
    <citation type="submission" date="2023-05" db="EMBL/GenBank/DDBJ databases">
        <title>Streptococcus hohhotensis sp. nov., isolated from the breast milk of healthy women.</title>
        <authorList>
            <person name="Liu W."/>
        </authorList>
    </citation>
    <scope>NUCLEOTIDE SEQUENCE</scope>
    <source>
        <strain evidence="4">IMAU99199</strain>
    </source>
</reference>
<evidence type="ECO:0000256" key="2">
    <source>
        <dbReference type="SAM" id="MobiDB-lite"/>
    </source>
</evidence>
<gene>
    <name evidence="4" type="ORF">K4Z77_007235</name>
</gene>
<comment type="caution">
    <text evidence="4">The sequence shown here is derived from an EMBL/GenBank/DDBJ whole genome shotgun (WGS) entry which is preliminary data.</text>
</comment>
<dbReference type="RefSeq" id="WP_224218904.1">
    <property type="nucleotide sequence ID" value="NZ_JAIRCA020000016.1"/>
</dbReference>